<dbReference type="InterPro" id="IPR005467">
    <property type="entry name" value="His_kinase_dom"/>
</dbReference>
<dbReference type="EMBL" id="VGIY01000043">
    <property type="protein sequence ID" value="MBM3316798.1"/>
    <property type="molecule type" value="Genomic_DNA"/>
</dbReference>
<evidence type="ECO:0000259" key="1">
    <source>
        <dbReference type="PROSITE" id="PS50109"/>
    </source>
</evidence>
<keyword evidence="2" id="KW-0418">Kinase</keyword>
<dbReference type="SUPFAM" id="SSF55874">
    <property type="entry name" value="ATPase domain of HSP90 chaperone/DNA topoisomerase II/histidine kinase"/>
    <property type="match status" value="1"/>
</dbReference>
<dbReference type="SMART" id="SM00387">
    <property type="entry name" value="HATPase_c"/>
    <property type="match status" value="1"/>
</dbReference>
<dbReference type="Proteomes" id="UP000748308">
    <property type="component" value="Unassembled WGS sequence"/>
</dbReference>
<dbReference type="GO" id="GO:0016301">
    <property type="term" value="F:kinase activity"/>
    <property type="evidence" value="ECO:0007669"/>
    <property type="project" value="UniProtKB-KW"/>
</dbReference>
<evidence type="ECO:0000313" key="3">
    <source>
        <dbReference type="Proteomes" id="UP000748308"/>
    </source>
</evidence>
<dbReference type="InterPro" id="IPR036890">
    <property type="entry name" value="HATPase_C_sf"/>
</dbReference>
<dbReference type="InterPro" id="IPR028994">
    <property type="entry name" value="Integrin_alpha_N"/>
</dbReference>
<name>A0A937XBA8_UNCEI</name>
<protein>
    <submittedName>
        <fullName evidence="2">Sensor histidine kinase</fullName>
    </submittedName>
</protein>
<dbReference type="SUPFAM" id="SSF69318">
    <property type="entry name" value="Integrin alpha N-terminal domain"/>
    <property type="match status" value="1"/>
</dbReference>
<comment type="caution">
    <text evidence="2">The sequence shown here is derived from an EMBL/GenBank/DDBJ whole genome shotgun (WGS) entry which is preliminary data.</text>
</comment>
<accession>A0A937XBA8</accession>
<dbReference type="Pfam" id="PF02518">
    <property type="entry name" value="HATPase_c"/>
    <property type="match status" value="1"/>
</dbReference>
<organism evidence="2 3">
    <name type="scientific">Eiseniibacteriota bacterium</name>
    <dbReference type="NCBI Taxonomy" id="2212470"/>
    <lineage>
        <taxon>Bacteria</taxon>
        <taxon>Candidatus Eiseniibacteriota</taxon>
    </lineage>
</organism>
<dbReference type="Gene3D" id="3.30.565.10">
    <property type="entry name" value="Histidine kinase-like ATPase, C-terminal domain"/>
    <property type="match status" value="1"/>
</dbReference>
<evidence type="ECO:0000313" key="2">
    <source>
        <dbReference type="EMBL" id="MBM3316798.1"/>
    </source>
</evidence>
<keyword evidence="2" id="KW-0808">Transferase</keyword>
<proteinExistence type="predicted"/>
<dbReference type="PROSITE" id="PS50109">
    <property type="entry name" value="HIS_KIN"/>
    <property type="match status" value="1"/>
</dbReference>
<reference evidence="2" key="1">
    <citation type="submission" date="2019-03" db="EMBL/GenBank/DDBJ databases">
        <title>Lake Tanganyika Metagenome-Assembled Genomes (MAGs).</title>
        <authorList>
            <person name="Tran P."/>
        </authorList>
    </citation>
    <scope>NUCLEOTIDE SEQUENCE</scope>
    <source>
        <strain evidence="2">M_DeepCast_400m_m2_100</strain>
    </source>
</reference>
<dbReference type="AlphaFoldDB" id="A0A937XBA8"/>
<gene>
    <name evidence="2" type="ORF">FJY75_02995</name>
</gene>
<sequence>MMLGPCEVARSIAALLWLAAVRPSPETTLSQVRAAITHETKSKLVRLEELVRAWREGRYRPSDPADLVRILDDVRSVSQSHARLSAARFRSLLLLARIRTLLRATRRCMRPARLGRPLPAGALARLARLIAGLRAADHRHIEEISGRFARRLCDLAIAATDEIRREQGGGLAPGSVRIVLEDLSDEGCPWVPRAERERWLDILRNLIRNAVQATRDREASSAPGAALASPPAVTVRLRPLPTESGAVLEVLDDGIGMSPEQVASMWQDGSSRHGGGRGRGLIEEKRLFLEARARLEVRSARGVGTVVRLDVPQRTIAIAAVRPWQVRPFVAGALLLAALVAGAAHQGGQAELGWVELRQEGVLEARDRRGRFLSRVDLGEEVLPYRPDGGVKTPGAHDVPCLLRRDGRGRVQGVIVATTPERGPGSLWFLDGRLRVERKLALDMRRPRELALGRFLSYWQAFIPWGPRGETALAVSIRDHVYAEFCVLFLDAGRGTRGGAWGDTLGCYYHHGHLSFVAAADFDGDGSSEILLAGINNSAQADTTFLSEDPGVFIDCLILLRTPGAGGQAYPWTTWEGVPPAREAGYVLLPPLRAGLRPQISLVDLMPSFSPDAPAIVAHLVDGRIYYFNWALRPLRCGTGTVTLVRALALDSAIGPLIYFHDGEREEISLPVDRSRS</sequence>
<dbReference type="InterPro" id="IPR003594">
    <property type="entry name" value="HATPase_dom"/>
</dbReference>
<feature type="domain" description="Histidine kinase" evidence="1">
    <location>
        <begin position="202"/>
        <end position="315"/>
    </location>
</feature>